<organism evidence="1">
    <name type="scientific">uncultured Caudovirales phage</name>
    <dbReference type="NCBI Taxonomy" id="2100421"/>
    <lineage>
        <taxon>Viruses</taxon>
        <taxon>Duplodnaviria</taxon>
        <taxon>Heunggongvirae</taxon>
        <taxon>Uroviricota</taxon>
        <taxon>Caudoviricetes</taxon>
        <taxon>Peduoviridae</taxon>
        <taxon>Maltschvirus</taxon>
        <taxon>Maltschvirus maltsch</taxon>
    </lineage>
</organism>
<gene>
    <name evidence="1" type="ORF">UFOVP133_38</name>
</gene>
<dbReference type="EMBL" id="LR796246">
    <property type="protein sequence ID" value="CAB4131017.1"/>
    <property type="molecule type" value="Genomic_DNA"/>
</dbReference>
<proteinExistence type="predicted"/>
<reference evidence="1" key="1">
    <citation type="submission" date="2020-04" db="EMBL/GenBank/DDBJ databases">
        <authorList>
            <person name="Chiriac C."/>
            <person name="Salcher M."/>
            <person name="Ghai R."/>
            <person name="Kavagutti S V."/>
        </authorList>
    </citation>
    <scope>NUCLEOTIDE SEQUENCE</scope>
</reference>
<evidence type="ECO:0000313" key="1">
    <source>
        <dbReference type="EMBL" id="CAB4131017.1"/>
    </source>
</evidence>
<sequence length="136" mass="14663">MANSVTTQILEEGPRNIIMKIAGVLDTSDYALNTFVSMAAINQGGLGPTPTQVRIDHIDYSISDQLEIQLFWDATTDVVIMPIAGRGRMTFWNFGGLTNNAGAGKTGDILIKTTGWTSGTQVFSVILEMVKQGPNL</sequence>
<accession>A0A6J5LCY4</accession>
<protein>
    <submittedName>
        <fullName evidence="1">Uncharacterized protein</fullName>
    </submittedName>
</protein>
<name>A0A6J5LCY4_9CAUD</name>